<dbReference type="Pfam" id="PF01987">
    <property type="entry name" value="AIM24"/>
    <property type="match status" value="1"/>
</dbReference>
<dbReference type="PANTHER" id="PTHR38074">
    <property type="entry name" value="ALTERED INHERITANCE OF MITOCHONDRIA PROTEIN 24, MITOCHONDRIAL"/>
    <property type="match status" value="1"/>
</dbReference>
<proteinExistence type="predicted"/>
<keyword evidence="2" id="KW-1185">Reference proteome</keyword>
<evidence type="ECO:0000313" key="2">
    <source>
        <dbReference type="Proteomes" id="UP000741863"/>
    </source>
</evidence>
<reference evidence="1 2" key="1">
    <citation type="submission" date="2021-01" db="EMBL/GenBank/DDBJ databases">
        <title>Genomic Encyclopedia of Type Strains, Phase IV (KMG-IV): sequencing the most valuable type-strain genomes for metagenomic binning, comparative biology and taxonomic classification.</title>
        <authorList>
            <person name="Goeker M."/>
        </authorList>
    </citation>
    <scope>NUCLEOTIDE SEQUENCE [LARGE SCALE GENOMIC DNA]</scope>
    <source>
        <strain evidence="1 2">DSM 25540</strain>
    </source>
</reference>
<dbReference type="Gene3D" id="3.60.160.10">
    <property type="entry name" value="Mitochondrial biogenesis AIM24"/>
    <property type="match status" value="1"/>
</dbReference>
<accession>A0ABS2PCR2</accession>
<dbReference type="InterPro" id="IPR036983">
    <property type="entry name" value="AIM24_sf"/>
</dbReference>
<organism evidence="1 2">
    <name type="scientific">Geomicrobium sediminis</name>
    <dbReference type="NCBI Taxonomy" id="1347788"/>
    <lineage>
        <taxon>Bacteria</taxon>
        <taxon>Bacillati</taxon>
        <taxon>Bacillota</taxon>
        <taxon>Bacilli</taxon>
        <taxon>Bacillales</taxon>
        <taxon>Geomicrobium</taxon>
    </lineage>
</organism>
<dbReference type="EMBL" id="JAFBEC010000006">
    <property type="protein sequence ID" value="MBM7633203.1"/>
    <property type="molecule type" value="Genomic_DNA"/>
</dbReference>
<evidence type="ECO:0000313" key="1">
    <source>
        <dbReference type="EMBL" id="MBM7633203.1"/>
    </source>
</evidence>
<name>A0ABS2PCR2_9BACL</name>
<protein>
    <submittedName>
        <fullName evidence="1">Uncharacterized protein (AIM24 family)</fullName>
    </submittedName>
</protein>
<dbReference type="PANTHER" id="PTHR38074:SF1">
    <property type="entry name" value="ALTERED INHERITANCE OF MITOCHONDRIA PROTEIN 24, MITOCHONDRIAL"/>
    <property type="match status" value="1"/>
</dbReference>
<dbReference type="RefSeq" id="WP_204697782.1">
    <property type="nucleotide sequence ID" value="NZ_JAFBEC010000006.1"/>
</dbReference>
<dbReference type="Proteomes" id="UP000741863">
    <property type="component" value="Unassembled WGS sequence"/>
</dbReference>
<gene>
    <name evidence="1" type="ORF">JOD17_002297</name>
</gene>
<dbReference type="SUPFAM" id="SSF51219">
    <property type="entry name" value="TRAP-like"/>
    <property type="match status" value="1"/>
</dbReference>
<dbReference type="InterPro" id="IPR002838">
    <property type="entry name" value="AIM24"/>
</dbReference>
<sequence length="223" mass="25250">MSKYSIKEFIEATEVEEQKDEYFQLETPRILEVNLKEMVWAKLGSMVSYTGDIKFERERLLEHGTSRMFKKAFTSEGGTLMKATGEGQLHLADKGKRVTILELNDDIIAVNSNDLLAFEPSIEWDIKMMRRVAGMMSNGLFYVVLQGKGLVAITSHYEPLTLKVQENLPVMTDPTTTVAWSGNLEPNIRTDINYRTFLGRGSGESFQMEFEGNGFVIVQSAEE</sequence>
<comment type="caution">
    <text evidence="1">The sequence shown here is derived from an EMBL/GenBank/DDBJ whole genome shotgun (WGS) entry which is preliminary data.</text>
</comment>
<dbReference type="InterPro" id="IPR016031">
    <property type="entry name" value="Trp_RNA-bd_attenuator-like_dom"/>
</dbReference>